<dbReference type="CDD" id="cd09917">
    <property type="entry name" value="F-box_SF"/>
    <property type="match status" value="1"/>
</dbReference>
<keyword evidence="3" id="KW-1185">Reference proteome</keyword>
<dbReference type="InterPro" id="IPR036047">
    <property type="entry name" value="F-box-like_dom_sf"/>
</dbReference>
<dbReference type="PROSITE" id="PS50181">
    <property type="entry name" value="FBOX"/>
    <property type="match status" value="1"/>
</dbReference>
<sequence length="485" mass="55635">MPSLTELPPEVIDLICQWTDGADLLALRLVCRDLAAKAFSRFTARFFTEVQIFITKDDLQWLRNVSQHAVFRHSVRKLWVRPCLFENWQELTYEEYEDYRDDDADLPVEQAYRIYRDSVESYLALVTTEKLHDALHESVANMPNLRHVHIYQSRGSSGLFEDTTIHKRLVWEKLCRNTGMDPVRRYQTPYGLQTEPNSRAFVFMALLKALAVTKSAGIDDHEYCIDTLDVCCLDSGYGVSVGIEYLPISGADWSAWGPAFQHLRCRHLNLALRSVAGRLPGPPRSLPDTDTPFMHALAETTPHLKTLALGYKNWTPAGFVSLSKSVRFTCLQSLALGDVYTTSDTLIQFLRTAAPTLRRLRLQKVNLVIISQNPSVRRINTPSEEIKEAWYQLWHFIKTSMEDLQYILFHIPILRGRLRLKNPLRGQVGNDPYLPDRASHCYDRDVANIGLPEWIDQLGFEEDEDCLSDSVGFLSEADSHLEWES</sequence>
<dbReference type="SUPFAM" id="SSF81383">
    <property type="entry name" value="F-box domain"/>
    <property type="match status" value="1"/>
</dbReference>
<dbReference type="InterPro" id="IPR032675">
    <property type="entry name" value="LRR_dom_sf"/>
</dbReference>
<feature type="domain" description="F-box" evidence="1">
    <location>
        <begin position="1"/>
        <end position="50"/>
    </location>
</feature>
<name>A0ABR1ST74_9PEZI</name>
<proteinExistence type="predicted"/>
<organism evidence="2 3">
    <name type="scientific">Apiospora marii</name>
    <dbReference type="NCBI Taxonomy" id="335849"/>
    <lineage>
        <taxon>Eukaryota</taxon>
        <taxon>Fungi</taxon>
        <taxon>Dikarya</taxon>
        <taxon>Ascomycota</taxon>
        <taxon>Pezizomycotina</taxon>
        <taxon>Sordariomycetes</taxon>
        <taxon>Xylariomycetidae</taxon>
        <taxon>Amphisphaeriales</taxon>
        <taxon>Apiosporaceae</taxon>
        <taxon>Apiospora</taxon>
    </lineage>
</organism>
<dbReference type="Gene3D" id="3.80.10.10">
    <property type="entry name" value="Ribonuclease Inhibitor"/>
    <property type="match status" value="1"/>
</dbReference>
<evidence type="ECO:0000313" key="2">
    <source>
        <dbReference type="EMBL" id="KAK8036919.1"/>
    </source>
</evidence>
<evidence type="ECO:0000259" key="1">
    <source>
        <dbReference type="PROSITE" id="PS50181"/>
    </source>
</evidence>
<accession>A0ABR1ST74</accession>
<dbReference type="EMBL" id="JAQQWI010000003">
    <property type="protein sequence ID" value="KAK8036919.1"/>
    <property type="molecule type" value="Genomic_DNA"/>
</dbReference>
<gene>
    <name evidence="2" type="ORF">PG991_001233</name>
</gene>
<dbReference type="InterPro" id="IPR001810">
    <property type="entry name" value="F-box_dom"/>
</dbReference>
<reference evidence="2 3" key="1">
    <citation type="submission" date="2023-01" db="EMBL/GenBank/DDBJ databases">
        <title>Analysis of 21 Apiospora genomes using comparative genomics revels a genus with tremendous synthesis potential of carbohydrate active enzymes and secondary metabolites.</title>
        <authorList>
            <person name="Sorensen T."/>
        </authorList>
    </citation>
    <scope>NUCLEOTIDE SEQUENCE [LARGE SCALE GENOMIC DNA]</scope>
    <source>
        <strain evidence="2 3">CBS 20057</strain>
    </source>
</reference>
<evidence type="ECO:0000313" key="3">
    <source>
        <dbReference type="Proteomes" id="UP001396898"/>
    </source>
</evidence>
<comment type="caution">
    <text evidence="2">The sequence shown here is derived from an EMBL/GenBank/DDBJ whole genome shotgun (WGS) entry which is preliminary data.</text>
</comment>
<dbReference type="SUPFAM" id="SSF52047">
    <property type="entry name" value="RNI-like"/>
    <property type="match status" value="1"/>
</dbReference>
<protein>
    <recommendedName>
        <fullName evidence="1">F-box domain-containing protein</fullName>
    </recommendedName>
</protein>
<dbReference type="Proteomes" id="UP001396898">
    <property type="component" value="Unassembled WGS sequence"/>
</dbReference>